<proteinExistence type="predicted"/>
<comment type="caution">
    <text evidence="1">The sequence shown here is derived from an EMBL/GenBank/DDBJ whole genome shotgun (WGS) entry which is preliminary data.</text>
</comment>
<reference evidence="1 2" key="1">
    <citation type="submission" date="2020-03" db="EMBL/GenBank/DDBJ databases">
        <title>Sequencing the genomes of 1000 actinobacteria strains.</title>
        <authorList>
            <person name="Klenk H.-P."/>
        </authorList>
    </citation>
    <scope>NUCLEOTIDE SEQUENCE [LARGE SCALE GENOMIC DNA]</scope>
    <source>
        <strain evidence="1 2">DSM 45490</strain>
    </source>
</reference>
<name>A0A7X6A047_9ACTN</name>
<sequence>MTASVLLVHGGLWDTTDATMFWHTPGITERLIAALAPAGTLGAGGAQGVEGVEVLVPDRSRRPGAWEVEVAALGEYLGNRSGPVRVVGASNGCTVAVLLASRFPGVVDRLLLAWPATGDDAGANERARRGMVDRGCPPDVADGLLAGGILRGVTDEEMASLTRIPVAVLPSVPENPSHQRKTVDALLRSIRGSRELAGCPEPPAPAFSTRNGTTHLDQLLRTIVEFVN</sequence>
<dbReference type="AlphaFoldDB" id="A0A7X6A047"/>
<dbReference type="RefSeq" id="WP_202891089.1">
    <property type="nucleotide sequence ID" value="NZ_JAASRO010000001.1"/>
</dbReference>
<evidence type="ECO:0000313" key="1">
    <source>
        <dbReference type="EMBL" id="NIK56841.1"/>
    </source>
</evidence>
<protein>
    <submittedName>
        <fullName evidence="1">Pimeloyl-ACP methyl ester carboxylesterase</fullName>
    </submittedName>
</protein>
<dbReference type="InterPro" id="IPR029058">
    <property type="entry name" value="AB_hydrolase_fold"/>
</dbReference>
<evidence type="ECO:0000313" key="2">
    <source>
        <dbReference type="Proteomes" id="UP000555407"/>
    </source>
</evidence>
<dbReference type="Proteomes" id="UP000555407">
    <property type="component" value="Unassembled WGS sequence"/>
</dbReference>
<gene>
    <name evidence="1" type="ORF">BJY22_002558</name>
</gene>
<accession>A0A7X6A047</accession>
<dbReference type="SUPFAM" id="SSF53474">
    <property type="entry name" value="alpha/beta-Hydrolases"/>
    <property type="match status" value="1"/>
</dbReference>
<dbReference type="EMBL" id="JAASRO010000001">
    <property type="protein sequence ID" value="NIK56841.1"/>
    <property type="molecule type" value="Genomic_DNA"/>
</dbReference>
<organism evidence="1 2">
    <name type="scientific">Kribbella shirazensis</name>
    <dbReference type="NCBI Taxonomy" id="1105143"/>
    <lineage>
        <taxon>Bacteria</taxon>
        <taxon>Bacillati</taxon>
        <taxon>Actinomycetota</taxon>
        <taxon>Actinomycetes</taxon>
        <taxon>Propionibacteriales</taxon>
        <taxon>Kribbellaceae</taxon>
        <taxon>Kribbella</taxon>
    </lineage>
</organism>
<keyword evidence="2" id="KW-1185">Reference proteome</keyword>
<dbReference type="Gene3D" id="3.40.50.1820">
    <property type="entry name" value="alpha/beta hydrolase"/>
    <property type="match status" value="1"/>
</dbReference>